<evidence type="ECO:0000313" key="4">
    <source>
        <dbReference type="Proteomes" id="UP000194003"/>
    </source>
</evidence>
<evidence type="ECO:0000256" key="1">
    <source>
        <dbReference type="ARBA" id="ARBA00022729"/>
    </source>
</evidence>
<proteinExistence type="predicted"/>
<evidence type="ECO:0000259" key="2">
    <source>
        <dbReference type="PROSITE" id="PS51677"/>
    </source>
</evidence>
<dbReference type="EMBL" id="LVJN01000015">
    <property type="protein sequence ID" value="OSM07124.1"/>
    <property type="molecule type" value="Genomic_DNA"/>
</dbReference>
<comment type="caution">
    <text evidence="3">The sequence shown here is derived from an EMBL/GenBank/DDBJ whole genome shotgun (WGS) entry which is preliminary data.</text>
</comment>
<feature type="domain" description="NodB homology" evidence="2">
    <location>
        <begin position="41"/>
        <end position="226"/>
    </location>
</feature>
<accession>A0A1Y2KB20</accession>
<dbReference type="GO" id="GO:0016810">
    <property type="term" value="F:hydrolase activity, acting on carbon-nitrogen (but not peptide) bonds"/>
    <property type="evidence" value="ECO:0007669"/>
    <property type="project" value="InterPro"/>
</dbReference>
<dbReference type="AlphaFoldDB" id="A0A1Y2KB20"/>
<keyword evidence="4" id="KW-1185">Reference proteome</keyword>
<organism evidence="3 4">
    <name type="scientific">Magnetofaba australis IT-1</name>
    <dbReference type="NCBI Taxonomy" id="1434232"/>
    <lineage>
        <taxon>Bacteria</taxon>
        <taxon>Pseudomonadati</taxon>
        <taxon>Pseudomonadota</taxon>
        <taxon>Magnetococcia</taxon>
        <taxon>Magnetococcales</taxon>
        <taxon>Magnetococcaceae</taxon>
        <taxon>Magnetofaba</taxon>
    </lineage>
</organism>
<protein>
    <submittedName>
        <fullName evidence="3">Putative polysaccharide deacetylase</fullName>
    </submittedName>
</protein>
<name>A0A1Y2KB20_9PROT</name>
<dbReference type="Gene3D" id="3.20.20.370">
    <property type="entry name" value="Glycoside hydrolase/deacetylase"/>
    <property type="match status" value="1"/>
</dbReference>
<evidence type="ECO:0000313" key="3">
    <source>
        <dbReference type="EMBL" id="OSM07124.1"/>
    </source>
</evidence>
<dbReference type="CDD" id="cd10918">
    <property type="entry name" value="CE4_NodB_like_5s_6s"/>
    <property type="match status" value="1"/>
</dbReference>
<gene>
    <name evidence="3" type="ORF">MAIT1_03964</name>
</gene>
<dbReference type="PROSITE" id="PS51677">
    <property type="entry name" value="NODB"/>
    <property type="match status" value="1"/>
</dbReference>
<dbReference type="Proteomes" id="UP000194003">
    <property type="component" value="Unassembled WGS sequence"/>
</dbReference>
<dbReference type="GO" id="GO:0005975">
    <property type="term" value="P:carbohydrate metabolic process"/>
    <property type="evidence" value="ECO:0007669"/>
    <property type="project" value="InterPro"/>
</dbReference>
<dbReference type="InterPro" id="IPR051398">
    <property type="entry name" value="Polysacch_Deacetylase"/>
</dbReference>
<dbReference type="InterPro" id="IPR002509">
    <property type="entry name" value="NODB_dom"/>
</dbReference>
<dbReference type="InterPro" id="IPR011330">
    <property type="entry name" value="Glyco_hydro/deAcase_b/a-brl"/>
</dbReference>
<dbReference type="Pfam" id="PF01522">
    <property type="entry name" value="Polysacc_deac_1"/>
    <property type="match status" value="1"/>
</dbReference>
<sequence>MFDDERAGFERHLRWMRDWGEFISLDRAVELLSSAEPFGGRYFCVTFDDGIANCLHNALPILQRHACSAAIFVVTDCTGLSLERDAAALSAFFSHANYPGATPLLDWTQCRQLTDAGVTIGSHTANHVRLTDLDAAAARAELQRSKQAIETHLGVPCDHFACPWGGPGRDFDPQRHPDMAKQLGYRSFLTTVRGLNRHGDSPLAMRRDHLLANWPRHQLRYFLRGA</sequence>
<dbReference type="PANTHER" id="PTHR34216:SF7">
    <property type="entry name" value="POLY-BETA-1,6-N-ACETYL-D-GLUCOSAMINE N-DEACETYLASE"/>
    <property type="match status" value="1"/>
</dbReference>
<dbReference type="PANTHER" id="PTHR34216">
    <property type="match status" value="1"/>
</dbReference>
<keyword evidence="1" id="KW-0732">Signal</keyword>
<reference evidence="3 4" key="1">
    <citation type="journal article" date="2016" name="BMC Genomics">
        <title>Combined genomic and structural analyses of a cultured magnetotactic bacterium reveals its niche adaptation to a dynamic environment.</title>
        <authorList>
            <person name="Araujo A.C."/>
            <person name="Morillo V."/>
            <person name="Cypriano J."/>
            <person name="Teixeira L.C."/>
            <person name="Leao P."/>
            <person name="Lyra S."/>
            <person name="Almeida L.G."/>
            <person name="Bazylinski D.A."/>
            <person name="Vasconcellos A.T."/>
            <person name="Abreu F."/>
            <person name="Lins U."/>
        </authorList>
    </citation>
    <scope>NUCLEOTIDE SEQUENCE [LARGE SCALE GENOMIC DNA]</scope>
    <source>
        <strain evidence="3 4">IT-1</strain>
    </source>
</reference>
<dbReference type="STRING" id="1434232.MAIT1_03964"/>
<dbReference type="SUPFAM" id="SSF88713">
    <property type="entry name" value="Glycoside hydrolase/deacetylase"/>
    <property type="match status" value="1"/>
</dbReference>